<dbReference type="GO" id="GO:0016787">
    <property type="term" value="F:hydrolase activity"/>
    <property type="evidence" value="ECO:0007669"/>
    <property type="project" value="UniProtKB-KW"/>
</dbReference>
<dbReference type="GO" id="GO:0003676">
    <property type="term" value="F:nucleic acid binding"/>
    <property type="evidence" value="ECO:0007669"/>
    <property type="project" value="InterPro"/>
</dbReference>
<dbReference type="InterPro" id="IPR003615">
    <property type="entry name" value="HNH_nuc"/>
</dbReference>
<evidence type="ECO:0000256" key="4">
    <source>
        <dbReference type="ARBA" id="ARBA00040194"/>
    </source>
</evidence>
<keyword evidence="6" id="KW-0255">Endonuclease</keyword>
<name>A0A7W8DTQ1_9HYPH</name>
<comment type="similarity">
    <text evidence="3">Belongs to the HNH nuclease family.</text>
</comment>
<dbReference type="EMBL" id="JACHIK010000003">
    <property type="protein sequence ID" value="MBB5041943.1"/>
    <property type="molecule type" value="Genomic_DNA"/>
</dbReference>
<keyword evidence="1" id="KW-0540">Nuclease</keyword>
<evidence type="ECO:0000313" key="7">
    <source>
        <dbReference type="Proteomes" id="UP000535406"/>
    </source>
</evidence>
<evidence type="ECO:0000256" key="1">
    <source>
        <dbReference type="ARBA" id="ARBA00022722"/>
    </source>
</evidence>
<dbReference type="GO" id="GO:0008270">
    <property type="term" value="F:zinc ion binding"/>
    <property type="evidence" value="ECO:0007669"/>
    <property type="project" value="InterPro"/>
</dbReference>
<reference evidence="6 7" key="1">
    <citation type="submission" date="2020-08" db="EMBL/GenBank/DDBJ databases">
        <title>Genomic Encyclopedia of Type Strains, Phase IV (KMG-IV): sequencing the most valuable type-strain genomes for metagenomic binning, comparative biology and taxonomic classification.</title>
        <authorList>
            <person name="Goeker M."/>
        </authorList>
    </citation>
    <scope>NUCLEOTIDE SEQUENCE [LARGE SCALE GENOMIC DNA]</scope>
    <source>
        <strain evidence="6 7">DSM 21319</strain>
    </source>
</reference>
<organism evidence="6 7">
    <name type="scientific">Shinella fusca</name>
    <dbReference type="NCBI Taxonomy" id="544480"/>
    <lineage>
        <taxon>Bacteria</taxon>
        <taxon>Pseudomonadati</taxon>
        <taxon>Pseudomonadota</taxon>
        <taxon>Alphaproteobacteria</taxon>
        <taxon>Hyphomicrobiales</taxon>
        <taxon>Rhizobiaceae</taxon>
        <taxon>Shinella</taxon>
    </lineage>
</organism>
<sequence length="103" mass="11949">MATKRRGESAAWQHLYKRSRWLNLREQQLSREPLCRFCLITEDVTAAEVVDHIKEHKGDEALFFDPENLQSLCRHHHDSAKQAMERGVKVVTYGVDGYPIEIG</sequence>
<feature type="domain" description="HNH nuclease" evidence="5">
    <location>
        <begin position="23"/>
        <end position="78"/>
    </location>
</feature>
<dbReference type="GO" id="GO:0004519">
    <property type="term" value="F:endonuclease activity"/>
    <property type="evidence" value="ECO:0007669"/>
    <property type="project" value="UniProtKB-KW"/>
</dbReference>
<evidence type="ECO:0000259" key="5">
    <source>
        <dbReference type="SMART" id="SM00507"/>
    </source>
</evidence>
<dbReference type="GO" id="GO:0005829">
    <property type="term" value="C:cytosol"/>
    <property type="evidence" value="ECO:0007669"/>
    <property type="project" value="TreeGrafter"/>
</dbReference>
<dbReference type="SMART" id="SM00507">
    <property type="entry name" value="HNHc"/>
    <property type="match status" value="1"/>
</dbReference>
<accession>A0A7W8DTQ1</accession>
<proteinExistence type="inferred from homology"/>
<evidence type="ECO:0000256" key="2">
    <source>
        <dbReference type="ARBA" id="ARBA00022801"/>
    </source>
</evidence>
<keyword evidence="7" id="KW-1185">Reference proteome</keyword>
<dbReference type="PANTHER" id="PTHR41286">
    <property type="entry name" value="HNH NUCLEASE YAJD-RELATED"/>
    <property type="match status" value="1"/>
</dbReference>
<evidence type="ECO:0000313" key="6">
    <source>
        <dbReference type="EMBL" id="MBB5041943.1"/>
    </source>
</evidence>
<protein>
    <recommendedName>
        <fullName evidence="4">Putative HNH nuclease YajD</fullName>
    </recommendedName>
</protein>
<dbReference type="InterPro" id="IPR002711">
    <property type="entry name" value="HNH"/>
</dbReference>
<comment type="caution">
    <text evidence="6">The sequence shown here is derived from an EMBL/GenBank/DDBJ whole genome shotgun (WGS) entry which is preliminary data.</text>
</comment>
<keyword evidence="2" id="KW-0378">Hydrolase</keyword>
<gene>
    <name evidence="6" type="ORF">HNQ66_001326</name>
</gene>
<dbReference type="PANTHER" id="PTHR41286:SF1">
    <property type="entry name" value="HNH NUCLEASE YAJD-RELATED"/>
    <property type="match status" value="1"/>
</dbReference>
<dbReference type="CDD" id="cd00085">
    <property type="entry name" value="HNHc"/>
    <property type="match status" value="1"/>
</dbReference>
<dbReference type="AlphaFoldDB" id="A0A7W8DTQ1"/>
<evidence type="ECO:0000256" key="3">
    <source>
        <dbReference type="ARBA" id="ARBA00038412"/>
    </source>
</evidence>
<dbReference type="Pfam" id="PF01844">
    <property type="entry name" value="HNH"/>
    <property type="match status" value="1"/>
</dbReference>
<dbReference type="Proteomes" id="UP000535406">
    <property type="component" value="Unassembled WGS sequence"/>
</dbReference>
<dbReference type="RefSeq" id="WP_184142068.1">
    <property type="nucleotide sequence ID" value="NZ_JACHIK010000003.1"/>
</dbReference>